<evidence type="ECO:0000313" key="2">
    <source>
        <dbReference type="EMBL" id="ADK67810.1"/>
    </source>
</evidence>
<dbReference type="InterPro" id="IPR029058">
    <property type="entry name" value="AB_hydrolase_fold"/>
</dbReference>
<evidence type="ECO:0008006" key="4">
    <source>
        <dbReference type="Google" id="ProtNLM"/>
    </source>
</evidence>
<feature type="compositionally biased region" description="Low complexity" evidence="1">
    <location>
        <begin position="47"/>
        <end position="64"/>
    </location>
</feature>
<name>E1QZJ6_OLSUV</name>
<sequence length="397" mass="42010">MANMNDYLSWRGDLTLGERPFNDVDALVLACLSYLDLRGLVPGEDATGVTGPSPTRPSPSTASPVSIREACEGFLARYGVEGTSAHVMSLATLDATFVRLLGESERFGPLLLHDYTDVIDEGRSLQFAAVQVDLPGGGVYVSYRGTDLSLVGWHEDFMLSFTVAQAQILAQGYLSRALGRSAKGAQVYVGGHSKGGNLATYAAATLPDGQASRLTRVYSFDGPGMARELLPRGAHDVLGERFVRIQPNFSVVGQIFDRGEEPRTYVQSGADGLGQHDPTSWMLSRDGFVVAESLAPNAAVLGQAMDLWLEGVDLGERAEFTDELFSILSAGGATTLEEVAGSPQGLQKVLSAARSASEGTKNVVGRLVEATVTQSAAAAREGAVGLVRSVVSRSRGH</sequence>
<dbReference type="HOGENOM" id="CLU_043142_1_0_11"/>
<dbReference type="InterPro" id="IPR024499">
    <property type="entry name" value="Mbeg1-like"/>
</dbReference>
<evidence type="ECO:0000256" key="1">
    <source>
        <dbReference type="SAM" id="MobiDB-lite"/>
    </source>
</evidence>
<dbReference type="Proteomes" id="UP000000333">
    <property type="component" value="Chromosome"/>
</dbReference>
<dbReference type="eggNOG" id="COG2267">
    <property type="taxonomic scope" value="Bacteria"/>
</dbReference>
<feature type="region of interest" description="Disordered" evidence="1">
    <location>
        <begin position="45"/>
        <end position="64"/>
    </location>
</feature>
<dbReference type="KEGG" id="ols:Olsu_0696"/>
<dbReference type="PATRIC" id="fig|633147.7.peg.852"/>
<dbReference type="SUPFAM" id="SSF53474">
    <property type="entry name" value="alpha/beta-Hydrolases"/>
    <property type="match status" value="1"/>
</dbReference>
<reference evidence="2 3" key="1">
    <citation type="journal article" date="2010" name="Stand. Genomic Sci.">
        <title>Complete genome sequence of Olsenella uli type strain (VPI D76D-27C).</title>
        <authorList>
            <person name="Goker M."/>
            <person name="Held B."/>
            <person name="Lucas S."/>
            <person name="Nolan M."/>
            <person name="Yasawong M."/>
            <person name="Glavina Del Rio T."/>
            <person name="Tice H."/>
            <person name="Cheng J.F."/>
            <person name="Bruce D."/>
            <person name="Detter J.C."/>
            <person name="Tapia R."/>
            <person name="Han C."/>
            <person name="Goodwin L."/>
            <person name="Pitluck S."/>
            <person name="Liolios K."/>
            <person name="Ivanova N."/>
            <person name="Mavromatis K."/>
            <person name="Mikhailova N."/>
            <person name="Pati A."/>
            <person name="Chen A."/>
            <person name="Palaniappan K."/>
            <person name="Land M."/>
            <person name="Hauser L."/>
            <person name="Chang Y.J."/>
            <person name="Jeffries C.D."/>
            <person name="Rohde M."/>
            <person name="Sikorski J."/>
            <person name="Pukall R."/>
            <person name="Woyke T."/>
            <person name="Bristow J."/>
            <person name="Eisen J.A."/>
            <person name="Markowitz V."/>
            <person name="Hugenholtz P."/>
            <person name="Kyrpides N.C."/>
            <person name="Klenk H.P."/>
            <person name="Lapidus A."/>
        </authorList>
    </citation>
    <scope>NUCLEOTIDE SEQUENCE [LARGE SCALE GENOMIC DNA]</scope>
    <source>
        <strain evidence="3">ATCC 49627 / DSM 7084 / CIP 109912 / JCM 12494 / NCIMB 702895 / VPI D76D-27C</strain>
    </source>
</reference>
<accession>E1QZJ6</accession>
<dbReference type="Pfam" id="PF11187">
    <property type="entry name" value="Mbeg1-like"/>
    <property type="match status" value="1"/>
</dbReference>
<gene>
    <name evidence="2" type="ordered locus">Olsu_0696</name>
</gene>
<protein>
    <recommendedName>
        <fullName evidence="4">DUF2974 domain-containing protein</fullName>
    </recommendedName>
</protein>
<dbReference type="OrthoDB" id="9769481at2"/>
<dbReference type="AlphaFoldDB" id="E1QZJ6"/>
<dbReference type="RefSeq" id="WP_013251562.1">
    <property type="nucleotide sequence ID" value="NC_014363.1"/>
</dbReference>
<organism evidence="2 3">
    <name type="scientific">Olsenella uli (strain ATCC 49627 / DSM 7084 / CCUG 31166 / CIP 109912 / JCM 12494 / LMG 11480 / NCIMB 702895 / VPI D76D-27C)</name>
    <name type="common">Lactobacillus uli</name>
    <dbReference type="NCBI Taxonomy" id="633147"/>
    <lineage>
        <taxon>Bacteria</taxon>
        <taxon>Bacillati</taxon>
        <taxon>Actinomycetota</taxon>
        <taxon>Coriobacteriia</taxon>
        <taxon>Coriobacteriales</taxon>
        <taxon>Atopobiaceae</taxon>
        <taxon>Olsenella</taxon>
    </lineage>
</organism>
<keyword evidence="3" id="KW-1185">Reference proteome</keyword>
<dbReference type="GeneID" id="78512114"/>
<proteinExistence type="predicted"/>
<dbReference type="Gene3D" id="3.40.50.1820">
    <property type="entry name" value="alpha/beta hydrolase"/>
    <property type="match status" value="1"/>
</dbReference>
<evidence type="ECO:0000313" key="3">
    <source>
        <dbReference type="Proteomes" id="UP000000333"/>
    </source>
</evidence>
<dbReference type="EMBL" id="CP002106">
    <property type="protein sequence ID" value="ADK67810.1"/>
    <property type="molecule type" value="Genomic_DNA"/>
</dbReference>